<dbReference type="SUPFAM" id="SSF75516">
    <property type="entry name" value="Pheromone-binding domain of LuxR-like quorum-sensing transcription factors"/>
    <property type="match status" value="1"/>
</dbReference>
<dbReference type="GO" id="GO:0006355">
    <property type="term" value="P:regulation of DNA-templated transcription"/>
    <property type="evidence" value="ECO:0007669"/>
    <property type="project" value="InterPro"/>
</dbReference>
<dbReference type="CDD" id="cd06170">
    <property type="entry name" value="LuxR_C_like"/>
    <property type="match status" value="1"/>
</dbReference>
<dbReference type="InterPro" id="IPR000792">
    <property type="entry name" value="Tscrpt_reg_LuxR_C"/>
</dbReference>
<gene>
    <name evidence="5" type="ORF">JJB09_04890</name>
</gene>
<dbReference type="Pfam" id="PF03472">
    <property type="entry name" value="Autoind_bind"/>
    <property type="match status" value="1"/>
</dbReference>
<dbReference type="PROSITE" id="PS50043">
    <property type="entry name" value="HTH_LUXR_2"/>
    <property type="match status" value="1"/>
</dbReference>
<keyword evidence="3" id="KW-0804">Transcription</keyword>
<accession>A0A936YRB3</accession>
<evidence type="ECO:0000256" key="1">
    <source>
        <dbReference type="ARBA" id="ARBA00023015"/>
    </source>
</evidence>
<reference evidence="5" key="1">
    <citation type="submission" date="2021-01" db="EMBL/GenBank/DDBJ databases">
        <title>Rhizobium sp. strain KVB221 16S ribosomal RNA gene Genome sequencing and assembly.</title>
        <authorList>
            <person name="Kang M."/>
        </authorList>
    </citation>
    <scope>NUCLEOTIDE SEQUENCE</scope>
    <source>
        <strain evidence="5">KVB221</strain>
    </source>
</reference>
<keyword evidence="2" id="KW-0238">DNA-binding</keyword>
<evidence type="ECO:0000259" key="4">
    <source>
        <dbReference type="PROSITE" id="PS50043"/>
    </source>
</evidence>
<feature type="domain" description="HTH luxR-type" evidence="4">
    <location>
        <begin position="176"/>
        <end position="241"/>
    </location>
</feature>
<evidence type="ECO:0000313" key="6">
    <source>
        <dbReference type="Proteomes" id="UP000633219"/>
    </source>
</evidence>
<dbReference type="Proteomes" id="UP000633219">
    <property type="component" value="Unassembled WGS sequence"/>
</dbReference>
<dbReference type="AlphaFoldDB" id="A0A936YRB3"/>
<dbReference type="SUPFAM" id="SSF46894">
    <property type="entry name" value="C-terminal effector domain of the bipartite response regulators"/>
    <property type="match status" value="1"/>
</dbReference>
<comment type="caution">
    <text evidence="5">The sequence shown here is derived from an EMBL/GenBank/DDBJ whole genome shotgun (WGS) entry which is preliminary data.</text>
</comment>
<dbReference type="PRINTS" id="PR00038">
    <property type="entry name" value="HTHLUXR"/>
</dbReference>
<dbReference type="GO" id="GO:0003677">
    <property type="term" value="F:DNA binding"/>
    <property type="evidence" value="ECO:0007669"/>
    <property type="project" value="UniProtKB-KW"/>
</dbReference>
<sequence length="244" mass="27799">MRSAIANMMFDFIQTLEEIGSEDQAFAELRKVTDFFGLDSFAISGIPEPNEKMDPYVLLNGWPEEWANRYLQNQYFRIDPVIQRTLLSDNAFVWSDALQNMTVDKRGMSFMQEAMDFKFNNGFSVPIHSIMGFRAIVTYASDRVDLSQEARGALHMISIYAHNKIKELKSGGKGGLMQRIINLTPREKECISWCSEGKTAWEISAILGISERTVSHILENAQRKMNTTNRTQLVAESLRAGLIR</sequence>
<evidence type="ECO:0000256" key="3">
    <source>
        <dbReference type="ARBA" id="ARBA00023163"/>
    </source>
</evidence>
<dbReference type="InterPro" id="IPR036693">
    <property type="entry name" value="TF_LuxR_autoind-bd_dom_sf"/>
</dbReference>
<dbReference type="PANTHER" id="PTHR44688">
    <property type="entry name" value="DNA-BINDING TRANSCRIPTIONAL ACTIVATOR DEVR_DOSR"/>
    <property type="match status" value="1"/>
</dbReference>
<keyword evidence="6" id="KW-1185">Reference proteome</keyword>
<dbReference type="Pfam" id="PF00196">
    <property type="entry name" value="GerE"/>
    <property type="match status" value="1"/>
</dbReference>
<dbReference type="InterPro" id="IPR016032">
    <property type="entry name" value="Sig_transdc_resp-reg_C-effctor"/>
</dbReference>
<dbReference type="PANTHER" id="PTHR44688:SF16">
    <property type="entry name" value="DNA-BINDING TRANSCRIPTIONAL ACTIVATOR DEVR_DOSR"/>
    <property type="match status" value="1"/>
</dbReference>
<evidence type="ECO:0000256" key="2">
    <source>
        <dbReference type="ARBA" id="ARBA00023125"/>
    </source>
</evidence>
<dbReference type="RefSeq" id="WP_201653932.1">
    <property type="nucleotide sequence ID" value="NZ_JAEQNC010000002.1"/>
</dbReference>
<proteinExistence type="predicted"/>
<dbReference type="InterPro" id="IPR005143">
    <property type="entry name" value="TF_LuxR_autoind-bd_dom"/>
</dbReference>
<dbReference type="Gene3D" id="1.10.10.10">
    <property type="entry name" value="Winged helix-like DNA-binding domain superfamily/Winged helix DNA-binding domain"/>
    <property type="match status" value="1"/>
</dbReference>
<dbReference type="PROSITE" id="PS00622">
    <property type="entry name" value="HTH_LUXR_1"/>
    <property type="match status" value="1"/>
</dbReference>
<evidence type="ECO:0000313" key="5">
    <source>
        <dbReference type="EMBL" id="MBL0371356.1"/>
    </source>
</evidence>
<dbReference type="Gene3D" id="3.30.450.80">
    <property type="entry name" value="Transcription factor LuxR-like, autoinducer-binding domain"/>
    <property type="match status" value="1"/>
</dbReference>
<keyword evidence="1" id="KW-0805">Transcription regulation</keyword>
<dbReference type="EMBL" id="JAEQNC010000002">
    <property type="protein sequence ID" value="MBL0371356.1"/>
    <property type="molecule type" value="Genomic_DNA"/>
</dbReference>
<name>A0A936YRB3_9HYPH</name>
<dbReference type="InterPro" id="IPR036388">
    <property type="entry name" value="WH-like_DNA-bd_sf"/>
</dbReference>
<dbReference type="SMART" id="SM00421">
    <property type="entry name" value="HTH_LUXR"/>
    <property type="match status" value="1"/>
</dbReference>
<protein>
    <submittedName>
        <fullName evidence="5">LuxR family transcriptional regulator</fullName>
    </submittedName>
</protein>
<organism evidence="5 6">
    <name type="scientific">Rhizobium setariae</name>
    <dbReference type="NCBI Taxonomy" id="2801340"/>
    <lineage>
        <taxon>Bacteria</taxon>
        <taxon>Pseudomonadati</taxon>
        <taxon>Pseudomonadota</taxon>
        <taxon>Alphaproteobacteria</taxon>
        <taxon>Hyphomicrobiales</taxon>
        <taxon>Rhizobiaceae</taxon>
        <taxon>Rhizobium/Agrobacterium group</taxon>
        <taxon>Rhizobium</taxon>
    </lineage>
</organism>